<evidence type="ECO:0000259" key="2">
    <source>
        <dbReference type="Pfam" id="PF23470"/>
    </source>
</evidence>
<reference evidence="3" key="1">
    <citation type="journal article" date="2020" name="mSystems">
        <title>Genome- and Community-Level Interaction Insights into Carbon Utilization and Element Cycling Functions of Hydrothermarchaeota in Hydrothermal Sediment.</title>
        <authorList>
            <person name="Zhou Z."/>
            <person name="Liu Y."/>
            <person name="Xu W."/>
            <person name="Pan J."/>
            <person name="Luo Z.H."/>
            <person name="Li M."/>
        </authorList>
    </citation>
    <scope>NUCLEOTIDE SEQUENCE [LARGE SCALE GENOMIC DNA]</scope>
    <source>
        <strain evidence="3">SpSt-1116</strain>
    </source>
</reference>
<evidence type="ECO:0000259" key="1">
    <source>
        <dbReference type="Pfam" id="PF21476"/>
    </source>
</evidence>
<dbReference type="InterPro" id="IPR038767">
    <property type="entry name" value="PF0610-like"/>
</dbReference>
<dbReference type="SUPFAM" id="SSF46785">
    <property type="entry name" value="Winged helix' DNA-binding domain"/>
    <property type="match status" value="1"/>
</dbReference>
<dbReference type="PANTHER" id="PTHR40663">
    <property type="match status" value="1"/>
</dbReference>
<dbReference type="Pfam" id="PF23470">
    <property type="entry name" value="Zn_ribbon_PF0610"/>
    <property type="match status" value="1"/>
</dbReference>
<dbReference type="AlphaFoldDB" id="A0A7J3ZIW2"/>
<dbReference type="InterPro" id="IPR036390">
    <property type="entry name" value="WH_DNA-bd_sf"/>
</dbReference>
<protein>
    <submittedName>
        <fullName evidence="3">Transcriptional regulator</fullName>
    </submittedName>
</protein>
<sequence>MSSFQRNGSYLTLREKIYLLLKESSRPLDVREIMARLNIPLQDRARVEESIEHLKTSIKRKTAGREKLEVVPPKCVNCGYVFRGRDSSKKPSRCPNCRSQRIRGPWFYLKYG</sequence>
<organism evidence="3">
    <name type="scientific">Fervidicoccus fontis</name>
    <dbReference type="NCBI Taxonomy" id="683846"/>
    <lineage>
        <taxon>Archaea</taxon>
        <taxon>Thermoproteota</taxon>
        <taxon>Thermoprotei</taxon>
        <taxon>Fervidicoccales</taxon>
        <taxon>Fervidicoccaceae</taxon>
        <taxon>Fervidicoccus</taxon>
    </lineage>
</organism>
<comment type="caution">
    <text evidence="3">The sequence shown here is derived from an EMBL/GenBank/DDBJ whole genome shotgun (WGS) entry which is preliminary data.</text>
</comment>
<accession>A0A7J3ZIW2</accession>
<feature type="domain" description="PF0610-like winged HTH N-terminal" evidence="1">
    <location>
        <begin position="12"/>
        <end position="61"/>
    </location>
</feature>
<evidence type="ECO:0000313" key="3">
    <source>
        <dbReference type="EMBL" id="HHQ79944.1"/>
    </source>
</evidence>
<gene>
    <name evidence="3" type="ORF">ENM78_00545</name>
</gene>
<dbReference type="InterPro" id="IPR049159">
    <property type="entry name" value="PF0610-like_wHTH_N"/>
</dbReference>
<name>A0A7J3ZIW2_9CREN</name>
<feature type="domain" description="PF0610-like rubredoxin-like zinc beta-ribbon C-terminal" evidence="2">
    <location>
        <begin position="72"/>
        <end position="109"/>
    </location>
</feature>
<dbReference type="InterPro" id="IPR057022">
    <property type="entry name" value="PF0610-like_Zn_ribbon_C"/>
</dbReference>
<proteinExistence type="predicted"/>
<dbReference type="EMBL" id="DRZC01000011">
    <property type="protein sequence ID" value="HHQ79944.1"/>
    <property type="molecule type" value="Genomic_DNA"/>
</dbReference>
<dbReference type="PANTHER" id="PTHR40663:SF2">
    <property type="entry name" value="TRANSCRIPTIONAL REGULATOR"/>
    <property type="match status" value="1"/>
</dbReference>
<dbReference type="Pfam" id="PF21476">
    <property type="entry name" value="PF0610-like_N"/>
    <property type="match status" value="1"/>
</dbReference>